<comment type="caution">
    <text evidence="4">The sequence shown here is derived from an EMBL/GenBank/DDBJ whole genome shotgun (WGS) entry which is preliminary data.</text>
</comment>
<dbReference type="Proteomes" id="UP001219525">
    <property type="component" value="Unassembled WGS sequence"/>
</dbReference>
<dbReference type="InterPro" id="IPR038277">
    <property type="entry name" value="UreF_sf"/>
</dbReference>
<name>A0AAD7E512_9AGAR</name>
<evidence type="ECO:0000313" key="5">
    <source>
        <dbReference type="Proteomes" id="UP001219525"/>
    </source>
</evidence>
<organism evidence="4 5">
    <name type="scientific">Mycena pura</name>
    <dbReference type="NCBI Taxonomy" id="153505"/>
    <lineage>
        <taxon>Eukaryota</taxon>
        <taxon>Fungi</taxon>
        <taxon>Dikarya</taxon>
        <taxon>Basidiomycota</taxon>
        <taxon>Agaricomycotina</taxon>
        <taxon>Agaricomycetes</taxon>
        <taxon>Agaricomycetidae</taxon>
        <taxon>Agaricales</taxon>
        <taxon>Marasmiineae</taxon>
        <taxon>Mycenaceae</taxon>
        <taxon>Mycena</taxon>
    </lineage>
</organism>
<dbReference type="PANTHER" id="PTHR33620:SF1">
    <property type="entry name" value="UREASE ACCESSORY PROTEIN F"/>
    <property type="match status" value="1"/>
</dbReference>
<evidence type="ECO:0000256" key="1">
    <source>
        <dbReference type="ARBA" id="ARBA00022988"/>
    </source>
</evidence>
<reference evidence="4" key="1">
    <citation type="submission" date="2023-03" db="EMBL/GenBank/DDBJ databases">
        <title>Massive genome expansion in bonnet fungi (Mycena s.s.) driven by repeated elements and novel gene families across ecological guilds.</title>
        <authorList>
            <consortium name="Lawrence Berkeley National Laboratory"/>
            <person name="Harder C.B."/>
            <person name="Miyauchi S."/>
            <person name="Viragh M."/>
            <person name="Kuo A."/>
            <person name="Thoen E."/>
            <person name="Andreopoulos B."/>
            <person name="Lu D."/>
            <person name="Skrede I."/>
            <person name="Drula E."/>
            <person name="Henrissat B."/>
            <person name="Morin E."/>
            <person name="Kohler A."/>
            <person name="Barry K."/>
            <person name="LaButti K."/>
            <person name="Morin E."/>
            <person name="Salamov A."/>
            <person name="Lipzen A."/>
            <person name="Mereny Z."/>
            <person name="Hegedus B."/>
            <person name="Baldrian P."/>
            <person name="Stursova M."/>
            <person name="Weitz H."/>
            <person name="Taylor A."/>
            <person name="Grigoriev I.V."/>
            <person name="Nagy L.G."/>
            <person name="Martin F."/>
            <person name="Kauserud H."/>
        </authorList>
    </citation>
    <scope>NUCLEOTIDE SEQUENCE</scope>
    <source>
        <strain evidence="4">9144</strain>
    </source>
</reference>
<keyword evidence="5" id="KW-1185">Reference proteome</keyword>
<dbReference type="InterPro" id="IPR002639">
    <property type="entry name" value="UreF"/>
</dbReference>
<dbReference type="EMBL" id="JARJCW010000002">
    <property type="protein sequence ID" value="KAJ7228331.1"/>
    <property type="molecule type" value="Genomic_DNA"/>
</dbReference>
<keyword evidence="2" id="KW-0143">Chaperone</keyword>
<gene>
    <name evidence="4" type="ORF">GGX14DRAFT_612237</name>
</gene>
<proteinExistence type="inferred from homology"/>
<keyword evidence="1" id="KW-0996">Nickel insertion</keyword>
<dbReference type="AlphaFoldDB" id="A0AAD7E512"/>
<evidence type="ECO:0000313" key="4">
    <source>
        <dbReference type="EMBL" id="KAJ7228331.1"/>
    </source>
</evidence>
<evidence type="ECO:0008006" key="6">
    <source>
        <dbReference type="Google" id="ProtNLM"/>
    </source>
</evidence>
<sequence>MDSQETYLLLLLSDSNLPTGSFVASSGLESFLKHGFGAAPSPPQITPSPSSSIKLDTIATFVRDSLATYAPSALPFVSDAHAITSQLLRGGAGAEEPRTLTLAALARLDALYECMTLNHVARRASAAQGVALLSLYTKGFVRPRGLSQASSVPEAVDDERMLALVDAFKRMVRRGGEDGGTYGHLPVCWGVLCGALGLSLDRTQHLHLYLHARALLSAAVRLNAIGPYAAQQLLLHAVGGLVDAEIRKCARLRTGMLHDEDDSNPSASWDDTRDGPTNTWPLGEILAARHDLQHSRIFNS</sequence>
<evidence type="ECO:0000256" key="2">
    <source>
        <dbReference type="ARBA" id="ARBA00023186"/>
    </source>
</evidence>
<dbReference type="GO" id="GO:0016151">
    <property type="term" value="F:nickel cation binding"/>
    <property type="evidence" value="ECO:0007669"/>
    <property type="project" value="InterPro"/>
</dbReference>
<dbReference type="Pfam" id="PF01730">
    <property type="entry name" value="UreF"/>
    <property type="match status" value="1"/>
</dbReference>
<feature type="non-terminal residue" evidence="4">
    <location>
        <position position="1"/>
    </location>
</feature>
<comment type="similarity">
    <text evidence="3">Belongs to the UreF family.</text>
</comment>
<dbReference type="Gene3D" id="1.10.4190.10">
    <property type="entry name" value="Urease accessory protein UreF"/>
    <property type="match status" value="1"/>
</dbReference>
<accession>A0AAD7E512</accession>
<evidence type="ECO:0000256" key="3">
    <source>
        <dbReference type="ARBA" id="ARBA00046339"/>
    </source>
</evidence>
<protein>
    <recommendedName>
        <fullName evidence="6">Urease accessory protein UreF</fullName>
    </recommendedName>
</protein>
<dbReference type="PANTHER" id="PTHR33620">
    <property type="entry name" value="UREASE ACCESSORY PROTEIN F"/>
    <property type="match status" value="1"/>
</dbReference>